<sequence length="63" mass="7210">MKIVLMIMLAAGMFVLFFCGYFTGVIKEKLGKNWLLAVPISISLLMFNIIWAITELAKADRWQ</sequence>
<dbReference type="PATRIC" id="fig|1637975.4.peg.3354"/>
<keyword evidence="3" id="KW-1185">Reference proteome</keyword>
<organism evidence="2 3">
    <name type="scientific">Cytobacillus solani</name>
    <dbReference type="NCBI Taxonomy" id="1637975"/>
    <lineage>
        <taxon>Bacteria</taxon>
        <taxon>Bacillati</taxon>
        <taxon>Bacillota</taxon>
        <taxon>Bacilli</taxon>
        <taxon>Bacillales</taxon>
        <taxon>Bacillaceae</taxon>
        <taxon>Cytobacillus</taxon>
    </lineage>
</organism>
<dbReference type="STRING" id="1637975.AN957_17135"/>
<dbReference type="AlphaFoldDB" id="A0A0Q3VH68"/>
<evidence type="ECO:0000313" key="3">
    <source>
        <dbReference type="Proteomes" id="UP000050996"/>
    </source>
</evidence>
<feature type="transmembrane region" description="Helical" evidence="1">
    <location>
        <begin position="6"/>
        <end position="26"/>
    </location>
</feature>
<comment type="caution">
    <text evidence="2">The sequence shown here is derived from an EMBL/GenBank/DDBJ whole genome shotgun (WGS) entry which is preliminary data.</text>
</comment>
<reference evidence="2 3" key="1">
    <citation type="submission" date="2015-09" db="EMBL/GenBank/DDBJ databases">
        <title>Genome sequencing project for genomic taxonomy and phylogenomics of Bacillus-like bacteria.</title>
        <authorList>
            <person name="Liu B."/>
            <person name="Wang J."/>
            <person name="Zhu Y."/>
            <person name="Liu G."/>
            <person name="Chen Q."/>
            <person name="Chen Z."/>
            <person name="Lan J."/>
            <person name="Che J."/>
            <person name="Ge C."/>
            <person name="Shi H."/>
            <person name="Pan Z."/>
            <person name="Liu X."/>
        </authorList>
    </citation>
    <scope>NUCLEOTIDE SEQUENCE [LARGE SCALE GENOMIC DNA]</scope>
    <source>
        <strain evidence="2 3">FJAT-18043</strain>
    </source>
</reference>
<keyword evidence="1" id="KW-0812">Transmembrane</keyword>
<gene>
    <name evidence="2" type="ORF">AN957_17135</name>
</gene>
<name>A0A0Q3VH68_9BACI</name>
<dbReference type="EMBL" id="LJIX01000006">
    <property type="protein sequence ID" value="KQL20122.1"/>
    <property type="molecule type" value="Genomic_DNA"/>
</dbReference>
<keyword evidence="1" id="KW-0472">Membrane</keyword>
<evidence type="ECO:0000313" key="2">
    <source>
        <dbReference type="EMBL" id="KQL20122.1"/>
    </source>
</evidence>
<protein>
    <submittedName>
        <fullName evidence="2">Uncharacterized protein</fullName>
    </submittedName>
</protein>
<feature type="transmembrane region" description="Helical" evidence="1">
    <location>
        <begin position="33"/>
        <end position="53"/>
    </location>
</feature>
<dbReference type="RefSeq" id="WP_053476659.1">
    <property type="nucleotide sequence ID" value="NZ_CP041305.1"/>
</dbReference>
<proteinExistence type="predicted"/>
<keyword evidence="1" id="KW-1133">Transmembrane helix</keyword>
<dbReference type="Proteomes" id="UP000050996">
    <property type="component" value="Unassembled WGS sequence"/>
</dbReference>
<accession>A0A0Q3VH68</accession>
<evidence type="ECO:0000256" key="1">
    <source>
        <dbReference type="SAM" id="Phobius"/>
    </source>
</evidence>